<proteinExistence type="predicted"/>
<feature type="compositionally biased region" description="Basic residues" evidence="1">
    <location>
        <begin position="1"/>
        <end position="11"/>
    </location>
</feature>
<name>A0A6J4HKF6_9ACTN</name>
<accession>A0A6J4HKF6</accession>
<feature type="compositionally biased region" description="Basic residues" evidence="1">
    <location>
        <begin position="38"/>
        <end position="50"/>
    </location>
</feature>
<gene>
    <name evidence="2" type="ORF">AVDCRST_MAG52-747</name>
</gene>
<feature type="compositionally biased region" description="Basic and acidic residues" evidence="1">
    <location>
        <begin position="13"/>
        <end position="37"/>
    </location>
</feature>
<feature type="non-terminal residue" evidence="2">
    <location>
        <position position="1"/>
    </location>
</feature>
<feature type="region of interest" description="Disordered" evidence="1">
    <location>
        <begin position="1"/>
        <end position="82"/>
    </location>
</feature>
<evidence type="ECO:0000256" key="1">
    <source>
        <dbReference type="SAM" id="MobiDB-lite"/>
    </source>
</evidence>
<dbReference type="AlphaFoldDB" id="A0A6J4HKF6"/>
<dbReference type="EMBL" id="CADCTN010000052">
    <property type="protein sequence ID" value="CAA9225883.1"/>
    <property type="molecule type" value="Genomic_DNA"/>
</dbReference>
<sequence length="82" mass="9610">EHDQHRRRNRLAGHQEPREDQLRRPRQGDVDLPDRQGGRHQLRIRRHVRRGAPGDRIGRAPGGLAAQRHAAHHDHRERQPGM</sequence>
<protein>
    <submittedName>
        <fullName evidence="2">Uncharacterized protein</fullName>
    </submittedName>
</protein>
<reference evidence="2" key="1">
    <citation type="submission" date="2020-02" db="EMBL/GenBank/DDBJ databases">
        <authorList>
            <person name="Meier V. D."/>
        </authorList>
    </citation>
    <scope>NUCLEOTIDE SEQUENCE</scope>
    <source>
        <strain evidence="2">AVDCRST_MAG52</strain>
    </source>
</reference>
<evidence type="ECO:0000313" key="2">
    <source>
        <dbReference type="EMBL" id="CAA9225883.1"/>
    </source>
</evidence>
<feature type="non-terminal residue" evidence="2">
    <location>
        <position position="82"/>
    </location>
</feature>
<organism evidence="2">
    <name type="scientific">uncultured Blastococcus sp</name>
    <dbReference type="NCBI Taxonomy" id="217144"/>
    <lineage>
        <taxon>Bacteria</taxon>
        <taxon>Bacillati</taxon>
        <taxon>Actinomycetota</taxon>
        <taxon>Actinomycetes</taxon>
        <taxon>Geodermatophilales</taxon>
        <taxon>Geodermatophilaceae</taxon>
        <taxon>Blastococcus</taxon>
        <taxon>environmental samples</taxon>
    </lineage>
</organism>